<feature type="region of interest" description="Disordered" evidence="5">
    <location>
        <begin position="1"/>
        <end position="49"/>
    </location>
</feature>
<dbReference type="SMART" id="SM00903">
    <property type="entry name" value="Flavin_Reduct"/>
    <property type="match status" value="1"/>
</dbReference>
<proteinExistence type="inferred from homology"/>
<accession>A0AA38X2X3</accession>
<dbReference type="InterPro" id="IPR012349">
    <property type="entry name" value="Split_barrel_FMN-bd"/>
</dbReference>
<dbReference type="Gene3D" id="2.30.110.10">
    <property type="entry name" value="Electron Transport, Fmn-binding Protein, Chain A"/>
    <property type="match status" value="1"/>
</dbReference>
<evidence type="ECO:0000256" key="2">
    <source>
        <dbReference type="ARBA" id="ARBA00022630"/>
    </source>
</evidence>
<evidence type="ECO:0000256" key="3">
    <source>
        <dbReference type="ARBA" id="ARBA00022643"/>
    </source>
</evidence>
<comment type="similarity">
    <text evidence="4">Belongs to the flavoredoxin family.</text>
</comment>
<evidence type="ECO:0000256" key="5">
    <source>
        <dbReference type="SAM" id="MobiDB-lite"/>
    </source>
</evidence>
<evidence type="ECO:0000313" key="7">
    <source>
        <dbReference type="EMBL" id="KAJ9605846.1"/>
    </source>
</evidence>
<feature type="domain" description="Flavin reductase like" evidence="6">
    <location>
        <begin position="77"/>
        <end position="236"/>
    </location>
</feature>
<dbReference type="Pfam" id="PF01613">
    <property type="entry name" value="Flavin_Reduct"/>
    <property type="match status" value="1"/>
</dbReference>
<feature type="compositionally biased region" description="Basic and acidic residues" evidence="5">
    <location>
        <begin position="295"/>
        <end position="304"/>
    </location>
</feature>
<dbReference type="GO" id="GO:0010181">
    <property type="term" value="F:FMN binding"/>
    <property type="evidence" value="ECO:0007669"/>
    <property type="project" value="InterPro"/>
</dbReference>
<keyword evidence="2" id="KW-0285">Flavoprotein</keyword>
<dbReference type="InterPro" id="IPR002563">
    <property type="entry name" value="Flavin_Rdtase-like_dom"/>
</dbReference>
<feature type="region of interest" description="Disordered" evidence="5">
    <location>
        <begin position="263"/>
        <end position="304"/>
    </location>
</feature>
<sequence length="304" mass="33928">MTSNPFLLDSRHGDFKKIQANRPDFDNSSSVPVTKSPNPAWKYGDGTNKKPNEGLQAIEIDPYHPDQRMISNYKLLISGIPRPISFVSTISKDGKENLAPFSYFQVVDHDPPILVIGFSARESRPKDTRKNLLETGECVVSVVTEHMIEAVNATSLDVPHGVSEWAFSGLVATSSSTVKPNRVKDAIFSMEGKLLEMKQLDYGHEGDGKPHGALAIIKVTRFWIREDALTEARDHVDLSKLRPLVQLGGISYGRVRETFELPRPRLEDEMKDESKGLRSILEGDAETQPALDPSKLPHEDLKHH</sequence>
<evidence type="ECO:0000256" key="4">
    <source>
        <dbReference type="ARBA" id="ARBA00038054"/>
    </source>
</evidence>
<evidence type="ECO:0000259" key="6">
    <source>
        <dbReference type="SMART" id="SM00903"/>
    </source>
</evidence>
<dbReference type="Proteomes" id="UP001172673">
    <property type="component" value="Unassembled WGS sequence"/>
</dbReference>
<protein>
    <recommendedName>
        <fullName evidence="6">Flavin reductase like domain-containing protein</fullName>
    </recommendedName>
</protein>
<organism evidence="7 8">
    <name type="scientific">Cladophialophora chaetospira</name>
    <dbReference type="NCBI Taxonomy" id="386627"/>
    <lineage>
        <taxon>Eukaryota</taxon>
        <taxon>Fungi</taxon>
        <taxon>Dikarya</taxon>
        <taxon>Ascomycota</taxon>
        <taxon>Pezizomycotina</taxon>
        <taxon>Eurotiomycetes</taxon>
        <taxon>Chaetothyriomycetidae</taxon>
        <taxon>Chaetothyriales</taxon>
        <taxon>Herpotrichiellaceae</taxon>
        <taxon>Cladophialophora</taxon>
    </lineage>
</organism>
<keyword evidence="3" id="KW-0288">FMN</keyword>
<dbReference type="AlphaFoldDB" id="A0AA38X2X3"/>
<dbReference type="SUPFAM" id="SSF50475">
    <property type="entry name" value="FMN-binding split barrel"/>
    <property type="match status" value="1"/>
</dbReference>
<dbReference type="PANTHER" id="PTHR33798">
    <property type="entry name" value="FLAVOPROTEIN OXYGENASE"/>
    <property type="match status" value="1"/>
</dbReference>
<name>A0AA38X2X3_9EURO</name>
<feature type="compositionally biased region" description="Basic and acidic residues" evidence="5">
    <location>
        <begin position="263"/>
        <end position="276"/>
    </location>
</feature>
<dbReference type="PANTHER" id="PTHR33798:SF5">
    <property type="entry name" value="FLAVIN REDUCTASE LIKE DOMAIN-CONTAINING PROTEIN"/>
    <property type="match status" value="1"/>
</dbReference>
<feature type="compositionally biased region" description="Polar residues" evidence="5">
    <location>
        <begin position="26"/>
        <end position="37"/>
    </location>
</feature>
<comment type="caution">
    <text evidence="7">The sequence shown here is derived from an EMBL/GenBank/DDBJ whole genome shotgun (WGS) entry which is preliminary data.</text>
</comment>
<evidence type="ECO:0000256" key="1">
    <source>
        <dbReference type="ARBA" id="ARBA00001917"/>
    </source>
</evidence>
<gene>
    <name evidence="7" type="ORF">H2200_009695</name>
</gene>
<dbReference type="EMBL" id="JAPDRK010000015">
    <property type="protein sequence ID" value="KAJ9605846.1"/>
    <property type="molecule type" value="Genomic_DNA"/>
</dbReference>
<keyword evidence="8" id="KW-1185">Reference proteome</keyword>
<comment type="cofactor">
    <cofactor evidence="1">
        <name>FMN</name>
        <dbReference type="ChEBI" id="CHEBI:58210"/>
    </cofactor>
</comment>
<reference evidence="7" key="1">
    <citation type="submission" date="2022-10" db="EMBL/GenBank/DDBJ databases">
        <title>Culturing micro-colonial fungi from biological soil crusts in the Mojave desert and describing Neophaeococcomyces mojavensis, and introducing the new genera and species Taxawa tesnikishii.</title>
        <authorList>
            <person name="Kurbessoian T."/>
            <person name="Stajich J.E."/>
        </authorList>
    </citation>
    <scope>NUCLEOTIDE SEQUENCE</scope>
    <source>
        <strain evidence="7">TK_41</strain>
    </source>
</reference>
<evidence type="ECO:0000313" key="8">
    <source>
        <dbReference type="Proteomes" id="UP001172673"/>
    </source>
</evidence>